<accession>A0ABY4HPK4</accession>
<dbReference type="InterPro" id="IPR021868">
    <property type="entry name" value="Alpha_2_Macroglob_MG3"/>
</dbReference>
<dbReference type="PANTHER" id="PTHR40094">
    <property type="entry name" value="ALPHA-2-MACROGLOBULIN HOMOLOG"/>
    <property type="match status" value="1"/>
</dbReference>
<evidence type="ECO:0000256" key="2">
    <source>
        <dbReference type="ARBA" id="ARBA00022729"/>
    </source>
</evidence>
<dbReference type="InterPro" id="IPR011625">
    <property type="entry name" value="A2M_N_BRD"/>
</dbReference>
<keyword evidence="6" id="KW-1185">Reference proteome</keyword>
<reference evidence="5" key="2">
    <citation type="submission" date="2022-04" db="EMBL/GenBank/DDBJ databases">
        <title>Complete Genome Sequence of Flavobacterium sediminilitoris YSM-43, Isolated from a Tidal Sediment.</title>
        <authorList>
            <person name="Lee P.A."/>
        </authorList>
    </citation>
    <scope>NUCLEOTIDE SEQUENCE</scope>
    <source>
        <strain evidence="5">YSM-43</strain>
    </source>
</reference>
<dbReference type="Pfam" id="PF01835">
    <property type="entry name" value="MG2"/>
    <property type="match status" value="1"/>
</dbReference>
<comment type="similarity">
    <text evidence="1">Belongs to the protease inhibitor I39 (alpha-2-macroglobulin) family. Bacterial alpha-2-macroglobulin subfamily.</text>
</comment>
<dbReference type="CDD" id="cd02891">
    <property type="entry name" value="A2M_like"/>
    <property type="match status" value="1"/>
</dbReference>
<dbReference type="Pfam" id="PF17973">
    <property type="entry name" value="bMG10"/>
    <property type="match status" value="1"/>
</dbReference>
<dbReference type="InterPro" id="IPR001599">
    <property type="entry name" value="Macroglobln_a2"/>
</dbReference>
<dbReference type="Pfam" id="PF00207">
    <property type="entry name" value="A2M"/>
    <property type="match status" value="1"/>
</dbReference>
<organism evidence="5 6">
    <name type="scientific">Flavobacterium sediminilitoris</name>
    <dbReference type="NCBI Taxonomy" id="2024526"/>
    <lineage>
        <taxon>Bacteria</taxon>
        <taxon>Pseudomonadati</taxon>
        <taxon>Bacteroidota</taxon>
        <taxon>Flavobacteriia</taxon>
        <taxon>Flavobacteriales</taxon>
        <taxon>Flavobacteriaceae</taxon>
        <taxon>Flavobacterium</taxon>
    </lineage>
</organism>
<dbReference type="Proteomes" id="UP000830454">
    <property type="component" value="Chromosome"/>
</dbReference>
<proteinExistence type="inferred from homology"/>
<dbReference type="SMART" id="SM01419">
    <property type="entry name" value="Thiol-ester_cl"/>
    <property type="match status" value="1"/>
</dbReference>
<name>A0ABY4HPK4_9FLAO</name>
<dbReference type="RefSeq" id="WP_246917546.1">
    <property type="nucleotide sequence ID" value="NZ_CP090145.1"/>
</dbReference>
<dbReference type="PROSITE" id="PS51257">
    <property type="entry name" value="PROKAR_LIPOPROTEIN"/>
    <property type="match status" value="1"/>
</dbReference>
<dbReference type="InterPro" id="IPR041246">
    <property type="entry name" value="Bact_MG10"/>
</dbReference>
<dbReference type="EMBL" id="CP090145">
    <property type="protein sequence ID" value="UOX34535.1"/>
    <property type="molecule type" value="Genomic_DNA"/>
</dbReference>
<evidence type="ECO:0000259" key="4">
    <source>
        <dbReference type="SMART" id="SM01360"/>
    </source>
</evidence>
<dbReference type="Pfam" id="PF07703">
    <property type="entry name" value="A2M_BRD"/>
    <property type="match status" value="1"/>
</dbReference>
<evidence type="ECO:0000256" key="1">
    <source>
        <dbReference type="ARBA" id="ARBA00010556"/>
    </source>
</evidence>
<dbReference type="SUPFAM" id="SSF48239">
    <property type="entry name" value="Terpenoid cyclases/Protein prenyltransferases"/>
    <property type="match status" value="1"/>
</dbReference>
<dbReference type="SMART" id="SM01359">
    <property type="entry name" value="A2M_N_2"/>
    <property type="match status" value="1"/>
</dbReference>
<dbReference type="InterPro" id="IPR047565">
    <property type="entry name" value="Alpha-macroglob_thiol-ester_cl"/>
</dbReference>
<reference evidence="5" key="1">
    <citation type="submission" date="2021-12" db="EMBL/GenBank/DDBJ databases">
        <authorList>
            <person name="Cha I.-T."/>
            <person name="Lee K.-E."/>
            <person name="Park S.-J."/>
        </authorList>
    </citation>
    <scope>NUCLEOTIDE SEQUENCE</scope>
    <source>
        <strain evidence="5">YSM-43</strain>
    </source>
</reference>
<dbReference type="Pfam" id="PF17972">
    <property type="entry name" value="bMG5"/>
    <property type="match status" value="1"/>
</dbReference>
<dbReference type="Gene3D" id="1.50.10.20">
    <property type="match status" value="1"/>
</dbReference>
<dbReference type="PANTHER" id="PTHR40094:SF1">
    <property type="entry name" value="UBIQUITIN DOMAIN-CONTAINING PROTEIN"/>
    <property type="match status" value="1"/>
</dbReference>
<evidence type="ECO:0000313" key="6">
    <source>
        <dbReference type="Proteomes" id="UP000830454"/>
    </source>
</evidence>
<keyword evidence="2" id="KW-0732">Signal</keyword>
<dbReference type="InterPro" id="IPR041462">
    <property type="entry name" value="Bact_A2M_MG6"/>
</dbReference>
<dbReference type="Pfam" id="PF17962">
    <property type="entry name" value="bMG6"/>
    <property type="match status" value="1"/>
</dbReference>
<dbReference type="InterPro" id="IPR041203">
    <property type="entry name" value="Bact_A2M_MG5"/>
</dbReference>
<gene>
    <name evidence="5" type="ORF">LXD69_03250</name>
</gene>
<feature type="domain" description="Alpha-2-macroglobulin" evidence="4">
    <location>
        <begin position="1178"/>
        <end position="1269"/>
    </location>
</feature>
<dbReference type="InterPro" id="IPR051802">
    <property type="entry name" value="YfhM-like"/>
</dbReference>
<evidence type="ECO:0000313" key="5">
    <source>
        <dbReference type="EMBL" id="UOX34535.1"/>
    </source>
</evidence>
<dbReference type="Gene3D" id="2.60.40.1930">
    <property type="match status" value="1"/>
</dbReference>
<dbReference type="SMART" id="SM01360">
    <property type="entry name" value="A2M"/>
    <property type="match status" value="1"/>
</dbReference>
<protein>
    <submittedName>
        <fullName evidence="5">MG2 domain-containing protein</fullName>
    </submittedName>
</protein>
<sequence length="1835" mass="206584">MKSSRFLRLFLILVMIVSCSKENKKFNSDYSLFKEHILNFSSGLVSAKSDVRVVLAFDNADWTPKKELDDDFFTITPSVEGKVIALSTNTLAFVPNKPLESNKEYQISLHLSEIKDVPKELKDFNFSIKTIKQDFIVSTLDLQSYSKEYLYLNGIIATSDNLDLETANKLVKVEQNGKQLKVKIDKELSTEKEFKIVIDSIQRFEEDSKITIKWNGKDVGIDQAGTLEYEIPGKNNFKIISAEVQEDNNQVLLLNFSDPLKKGQNFDGLIDVESASNLKFSTAGNLLKIIFSEPLKGELLVEVFQGIQSEDGFKMKQNFSQKVSFEQIKPAIKFIKSGTILPSSNNLKINFEAVNLSAVDVKIYKIHKNNILQFLQDNQINGSQNLRKVASPIAKQKIVLKKNSLINYSKWGAYALDLSKIIEPEPGAIYRVEINFKKKYSLYKCSASQEEEIIEEDEDNFDKDEVRSNNDYYYDDYYYDDYDWYEREDPCTKSYYYRNTISTNVIATDLGVIAKRGENGSYLFAVNDIISTNPVSGATIELYDFQQQKLASVSTDAEGIATIDVKKYAYFAIVTKDKNTTYVRLDEGQSLSVSNFEVSGETLQKGLKGYIYGERGVWRPGDTLHIAFMLNDNESKLEKSHPIKFKLSDPRGKLMYQSVQKYNENNHYKFKIVTKDSDITGNWEAKVSVGGASFFKSIKIETIKPNRLKIKNSFADAQISGNNLNKGEIEVNWLHGAVAKNLKVEMQAKFMEQQTTFKGYSNYDFDDDVRKFYTEEVNVFSGKVDESGKTDVTLKPEITNQAPGKLKIVMQTKAFENGGDFSTDVVTASFSPYKTYVGLKSPEPNKYGMLETGKVNRFDVVTLSENGRPKAVRNLEVRVYKVEWRWWWNSDGDDLARYNSDNATTAYKNFNITTNSSGKGSFQFSVPEDDWGRYLIRVVDPNDGHATSITSIIDWPYWSGKTKSGDGSTANMLVFASDKEKYAVGEKAIISFPSSAGGRALLSLENGSKVVKTFWANTSKGETKVEIPVTPEMAPNVYVNITLLKPHGSTLNDTPIRMYGIIPIEVIDKNTVLEPQVSMPQVLRPEQKATLKVSEKSGKEMTYTVAIVDEGLLDLTRFKTPNAWDKFYSKQALGVKTWDVYDDVIGAYGGKINQIFSIGGDEDLGGSNAKKANRFKPVVIYLGPYKLEKGQTKSHTITLPNYVGSVRTMIVAGDAKTNAYGSAEKTTPVRNPLMVLASVPRKISPNEKITLPVTVFAMENNIKNVTVQVKTNNGIRILESAKQQISFSSPDEKMLYFNLEVGDVTGIGKIEVIATSGFEKASFPVEIDIVNPNPETTDFVDIVLEPNTTKSVNWETFGITGTNKAQLEISSFPTIDFNRRLKFLIQYPHGCVEQTTSSVFPQLYLTDVVAIDDAKKQDIQRNVNDGIQRLGRFQISNGGLPYWQGSAYSDDWGTSYAGHFMIEAEKKGYVLPVGFKQKWISYQQRQSKQWRYNGGYYNDFAQAYRLYTLALAGSADLASMNRLRETVGISDESKLRLAATYAIVGQKNAALKLINEVSSFDFNTKRNYYYYGSEDRSRAMLLETYLLVDNKTKAFELANRLAKSLSSNQYMSTQTTAYSLYAMSKFAVKNGGKGVNTVVSFNGKSDNLVTQKSIIDKSLSVKQGKYSVSIKNNNSNTIYVRVLNSGVLPIGQEKEMQKNLLAVISYKAKSGAAINFNAIYQGTEIIAQVTIRNNSSERIENVALTQIIPSGFEIMNYRYTDFGSVAENKADYIDIRDDRTNFYFSLKSNESRTFTIALNASYLGDYYLPGIQCEAMYDDSYVVRNKGQWIKIIKE</sequence>
<dbReference type="InterPro" id="IPR008930">
    <property type="entry name" value="Terpenoid_cyclase/PrenylTrfase"/>
</dbReference>
<evidence type="ECO:0000259" key="3">
    <source>
        <dbReference type="SMART" id="SM01359"/>
    </source>
</evidence>
<dbReference type="InterPro" id="IPR002890">
    <property type="entry name" value="MG2"/>
</dbReference>
<feature type="domain" description="Alpha-2-macroglobulin bait region" evidence="3">
    <location>
        <begin position="973"/>
        <end position="1115"/>
    </location>
</feature>
<dbReference type="Pfam" id="PF11974">
    <property type="entry name" value="bMG3"/>
    <property type="match status" value="1"/>
</dbReference>